<dbReference type="EMBL" id="CCNB01000007">
    <property type="protein sequence ID" value="CDX32649.1"/>
    <property type="molecule type" value="Genomic_DNA"/>
</dbReference>
<evidence type="ECO:0000256" key="1">
    <source>
        <dbReference type="ARBA" id="ARBA00023015"/>
    </source>
</evidence>
<proteinExistence type="predicted"/>
<dbReference type="Proteomes" id="UP000046373">
    <property type="component" value="Unassembled WGS sequence"/>
</dbReference>
<dbReference type="Pfam" id="PF00392">
    <property type="entry name" value="GntR"/>
    <property type="match status" value="1"/>
</dbReference>
<name>A0A090DCF5_MESPL</name>
<evidence type="ECO:0000256" key="3">
    <source>
        <dbReference type="ARBA" id="ARBA00023163"/>
    </source>
</evidence>
<dbReference type="STRING" id="69974.MPLDJ20_150224"/>
<dbReference type="GO" id="GO:0003700">
    <property type="term" value="F:DNA-binding transcription factor activity"/>
    <property type="evidence" value="ECO:0007669"/>
    <property type="project" value="InterPro"/>
</dbReference>
<dbReference type="PROSITE" id="PS50949">
    <property type="entry name" value="HTH_GNTR"/>
    <property type="match status" value="1"/>
</dbReference>
<dbReference type="Gene3D" id="1.20.120.530">
    <property type="entry name" value="GntR ligand-binding domain-like"/>
    <property type="match status" value="1"/>
</dbReference>
<dbReference type="Pfam" id="PF07729">
    <property type="entry name" value="FCD"/>
    <property type="match status" value="1"/>
</dbReference>
<feature type="domain" description="HTH gntR-type" evidence="4">
    <location>
        <begin position="9"/>
        <end position="76"/>
    </location>
</feature>
<evidence type="ECO:0000256" key="2">
    <source>
        <dbReference type="ARBA" id="ARBA00023125"/>
    </source>
</evidence>
<keyword evidence="3" id="KW-0804">Transcription</keyword>
<keyword evidence="2" id="KW-0238">DNA-binding</keyword>
<dbReference type="GeneID" id="31889511"/>
<evidence type="ECO:0000259" key="4">
    <source>
        <dbReference type="PROSITE" id="PS50949"/>
    </source>
</evidence>
<evidence type="ECO:0000313" key="6">
    <source>
        <dbReference type="EMBL" id="CDX32649.1"/>
    </source>
</evidence>
<dbReference type="EMBL" id="CCMZ01000006">
    <property type="protein sequence ID" value="CDX13169.1"/>
    <property type="molecule type" value="Genomic_DNA"/>
</dbReference>
<dbReference type="GO" id="GO:0003677">
    <property type="term" value="F:DNA binding"/>
    <property type="evidence" value="ECO:0007669"/>
    <property type="project" value="UniProtKB-KW"/>
</dbReference>
<dbReference type="SMART" id="SM00895">
    <property type="entry name" value="FCD"/>
    <property type="match status" value="1"/>
</dbReference>
<dbReference type="InterPro" id="IPR036388">
    <property type="entry name" value="WH-like_DNA-bd_sf"/>
</dbReference>
<dbReference type="InterPro" id="IPR008920">
    <property type="entry name" value="TF_FadR/GntR_C"/>
</dbReference>
<reference evidence="7" key="1">
    <citation type="submission" date="2014-08" db="EMBL/GenBank/DDBJ databases">
        <authorList>
            <person name="Moulin L."/>
        </authorList>
    </citation>
    <scope>NUCLEOTIDE SEQUENCE [LARGE SCALE GENOMIC DNA]</scope>
</reference>
<reference evidence="5 8" key="2">
    <citation type="submission" date="2014-08" db="EMBL/GenBank/DDBJ databases">
        <authorList>
            <person name="Moulin Lionel"/>
        </authorList>
    </citation>
    <scope>NUCLEOTIDE SEQUENCE [LARGE SCALE GENOMIC DNA]</scope>
</reference>
<dbReference type="InterPro" id="IPR000524">
    <property type="entry name" value="Tscrpt_reg_HTH_GntR"/>
</dbReference>
<keyword evidence="1" id="KW-0805">Transcription regulation</keyword>
<dbReference type="Proteomes" id="UP000045285">
    <property type="component" value="Unassembled WGS sequence"/>
</dbReference>
<dbReference type="InterPro" id="IPR011711">
    <property type="entry name" value="GntR_C"/>
</dbReference>
<dbReference type="Gene3D" id="1.10.10.10">
    <property type="entry name" value="Winged helix-like DNA-binding domain superfamily/Winged helix DNA-binding domain"/>
    <property type="match status" value="1"/>
</dbReference>
<dbReference type="AlphaFoldDB" id="A0A090DCF5"/>
<protein>
    <submittedName>
        <fullName evidence="5">GntR family transcriptional regulator</fullName>
    </submittedName>
</protein>
<keyword evidence="7" id="KW-1185">Reference proteome</keyword>
<evidence type="ECO:0000313" key="8">
    <source>
        <dbReference type="Proteomes" id="UP000046373"/>
    </source>
</evidence>
<dbReference type="SUPFAM" id="SSF46785">
    <property type="entry name" value="Winged helix' DNA-binding domain"/>
    <property type="match status" value="1"/>
</dbReference>
<dbReference type="SMART" id="SM00345">
    <property type="entry name" value="HTH_GNTR"/>
    <property type="match status" value="1"/>
</dbReference>
<dbReference type="PANTHER" id="PTHR43537:SF39">
    <property type="entry name" value="HTH-TYPE TRANSCRIPTIONAL REGULATOR MCBR"/>
    <property type="match status" value="1"/>
</dbReference>
<organism evidence="5 7">
    <name type="scientific">Mesorhizobium plurifarium</name>
    <dbReference type="NCBI Taxonomy" id="69974"/>
    <lineage>
        <taxon>Bacteria</taxon>
        <taxon>Pseudomonadati</taxon>
        <taxon>Pseudomonadota</taxon>
        <taxon>Alphaproteobacteria</taxon>
        <taxon>Hyphomicrobiales</taxon>
        <taxon>Phyllobacteriaceae</taxon>
        <taxon>Mesorhizobium</taxon>
    </lineage>
</organism>
<dbReference type="SUPFAM" id="SSF48008">
    <property type="entry name" value="GntR ligand-binding domain-like"/>
    <property type="match status" value="1"/>
</dbReference>
<evidence type="ECO:0000313" key="7">
    <source>
        <dbReference type="Proteomes" id="UP000045285"/>
    </source>
</evidence>
<dbReference type="InterPro" id="IPR036390">
    <property type="entry name" value="WH_DNA-bd_sf"/>
</dbReference>
<accession>A0A090DCF5</accession>
<sequence>MNIQPLEQGNLSARAYVALREGLIAGQFRPGQRLVMQDLADQLGTSVTPAREACLRLVSERGLELRSGRFVTVPALTLARYMEVRTIRLSLEGLAAGLAAQNATKDDIDKLTAIQKVFEKADRAGDPELSFRYNRDFHFTVYRLSGMEMLVAHIESLWVSMGPMLTVFFKEGEHKYVGAAEHLTVIEGLREKNSEKARAAMERDLILGGEDFLRFLQGHEGFVAP</sequence>
<gene>
    <name evidence="5" type="ORF">MPL3356_140074</name>
    <name evidence="6" type="ORF">MPLDJ20_150224</name>
</gene>
<evidence type="ECO:0000313" key="5">
    <source>
        <dbReference type="EMBL" id="CDX13169.1"/>
    </source>
</evidence>
<dbReference type="PANTHER" id="PTHR43537">
    <property type="entry name" value="TRANSCRIPTIONAL REGULATOR, GNTR FAMILY"/>
    <property type="match status" value="1"/>
</dbReference>